<name>A0A2P8C837_9BACT</name>
<dbReference type="PANTHER" id="PTHR48027">
    <property type="entry name" value="HETEROGENEOUS NUCLEAR RIBONUCLEOPROTEIN 87F-RELATED"/>
    <property type="match status" value="1"/>
</dbReference>
<dbReference type="Proteomes" id="UP000240621">
    <property type="component" value="Unassembled WGS sequence"/>
</dbReference>
<proteinExistence type="predicted"/>
<accession>A0A2P8C837</accession>
<dbReference type="AlphaFoldDB" id="A0A2P8C837"/>
<reference evidence="4 7" key="2">
    <citation type="submission" date="2019-10" db="EMBL/GenBank/DDBJ databases">
        <title>Prolixibacter strains distinguished by the presence of nitrate reductase genes were adept at nitrate-dependent anaerobic corrosion of metallic iron and carbon steel.</title>
        <authorList>
            <person name="Iino T."/>
            <person name="Shono N."/>
            <person name="Ito K."/>
            <person name="Nakamura R."/>
            <person name="Sueoka K."/>
            <person name="Harayama S."/>
            <person name="Ohkuma M."/>
        </authorList>
    </citation>
    <scope>NUCLEOTIDE SEQUENCE [LARGE SCALE GENOMIC DNA]</scope>
    <source>
        <strain evidence="4 7">MIC1-1</strain>
    </source>
</reference>
<comment type="caution">
    <text evidence="5">The sequence shown here is derived from an EMBL/GenBank/DDBJ whole genome shotgun (WGS) entry which is preliminary data.</text>
</comment>
<feature type="domain" description="RRM" evidence="3">
    <location>
        <begin position="1"/>
        <end position="79"/>
    </location>
</feature>
<gene>
    <name evidence="5" type="ORF">CLV93_11189</name>
    <name evidence="4" type="ORF">JCM18694_24750</name>
</gene>
<dbReference type="OrthoDB" id="9798855at2"/>
<dbReference type="InterPro" id="IPR012677">
    <property type="entry name" value="Nucleotide-bd_a/b_plait_sf"/>
</dbReference>
<evidence type="ECO:0000313" key="6">
    <source>
        <dbReference type="Proteomes" id="UP000240621"/>
    </source>
</evidence>
<dbReference type="SMART" id="SM00360">
    <property type="entry name" value="RRM"/>
    <property type="match status" value="1"/>
</dbReference>
<dbReference type="InterPro" id="IPR048289">
    <property type="entry name" value="RRM2_NsCP33-like"/>
</dbReference>
<dbReference type="InterPro" id="IPR052462">
    <property type="entry name" value="SLIRP/GR-RBP-like"/>
</dbReference>
<feature type="region of interest" description="Disordered" evidence="2">
    <location>
        <begin position="79"/>
        <end position="100"/>
    </location>
</feature>
<dbReference type="SUPFAM" id="SSF54928">
    <property type="entry name" value="RNA-binding domain, RBD"/>
    <property type="match status" value="1"/>
</dbReference>
<sequence>MNIYVGSLQYDVTEDELRSVFEAYGAVDSVKIIMDKFSGRSKGFGFIEMPNDEEGEQAVQSLNGSEINGRKVIVNLATEKKARPRRSGGYEQRGNFRPRH</sequence>
<protein>
    <submittedName>
        <fullName evidence="5">RNA recognition motif-containing protein</fullName>
    </submittedName>
</protein>
<dbReference type="CDD" id="cd21608">
    <property type="entry name" value="RRM2_NsCP33_like"/>
    <property type="match status" value="1"/>
</dbReference>
<keyword evidence="7" id="KW-1185">Reference proteome</keyword>
<evidence type="ECO:0000256" key="2">
    <source>
        <dbReference type="SAM" id="MobiDB-lite"/>
    </source>
</evidence>
<evidence type="ECO:0000256" key="1">
    <source>
        <dbReference type="ARBA" id="ARBA00022884"/>
    </source>
</evidence>
<evidence type="ECO:0000259" key="3">
    <source>
        <dbReference type="PROSITE" id="PS50102"/>
    </source>
</evidence>
<dbReference type="Proteomes" id="UP000396862">
    <property type="component" value="Unassembled WGS sequence"/>
</dbReference>
<dbReference type="InterPro" id="IPR035979">
    <property type="entry name" value="RBD_domain_sf"/>
</dbReference>
<keyword evidence="1" id="KW-0694">RNA-binding</keyword>
<reference evidence="5 6" key="1">
    <citation type="submission" date="2018-03" db="EMBL/GenBank/DDBJ databases">
        <title>Genomic Encyclopedia of Archaeal and Bacterial Type Strains, Phase II (KMG-II): from individual species to whole genera.</title>
        <authorList>
            <person name="Goeker M."/>
        </authorList>
    </citation>
    <scope>NUCLEOTIDE SEQUENCE [LARGE SCALE GENOMIC DNA]</scope>
    <source>
        <strain evidence="5 6">DSM 27267</strain>
    </source>
</reference>
<evidence type="ECO:0000313" key="7">
    <source>
        <dbReference type="Proteomes" id="UP000396862"/>
    </source>
</evidence>
<dbReference type="EMBL" id="PYGC01000011">
    <property type="protein sequence ID" value="PSK81112.1"/>
    <property type="molecule type" value="Genomic_DNA"/>
</dbReference>
<evidence type="ECO:0000313" key="4">
    <source>
        <dbReference type="EMBL" id="GET22229.1"/>
    </source>
</evidence>
<dbReference type="Pfam" id="PF00076">
    <property type="entry name" value="RRM_1"/>
    <property type="match status" value="1"/>
</dbReference>
<dbReference type="GO" id="GO:0003723">
    <property type="term" value="F:RNA binding"/>
    <property type="evidence" value="ECO:0007669"/>
    <property type="project" value="UniProtKB-KW"/>
</dbReference>
<dbReference type="InterPro" id="IPR000504">
    <property type="entry name" value="RRM_dom"/>
</dbReference>
<dbReference type="EMBL" id="BLAU01000001">
    <property type="protein sequence ID" value="GET22229.1"/>
    <property type="molecule type" value="Genomic_DNA"/>
</dbReference>
<dbReference type="Gene3D" id="3.30.70.330">
    <property type="match status" value="1"/>
</dbReference>
<dbReference type="RefSeq" id="WP_106543427.1">
    <property type="nucleotide sequence ID" value="NZ_BLAU01000001.1"/>
</dbReference>
<organism evidence="5 6">
    <name type="scientific">Prolixibacter denitrificans</name>
    <dbReference type="NCBI Taxonomy" id="1541063"/>
    <lineage>
        <taxon>Bacteria</taxon>
        <taxon>Pseudomonadati</taxon>
        <taxon>Bacteroidota</taxon>
        <taxon>Bacteroidia</taxon>
        <taxon>Marinilabiliales</taxon>
        <taxon>Prolixibacteraceae</taxon>
        <taxon>Prolixibacter</taxon>
    </lineage>
</organism>
<evidence type="ECO:0000313" key="5">
    <source>
        <dbReference type="EMBL" id="PSK81112.1"/>
    </source>
</evidence>
<dbReference type="PROSITE" id="PS50102">
    <property type="entry name" value="RRM"/>
    <property type="match status" value="1"/>
</dbReference>